<comment type="caution">
    <text evidence="5">The sequence shown here is derived from an EMBL/GenBank/DDBJ whole genome shotgun (WGS) entry which is preliminary data.</text>
</comment>
<accession>A0A151Y4B4</accession>
<feature type="domain" description="HTH marR-type" evidence="4">
    <location>
        <begin position="1"/>
        <end position="124"/>
    </location>
</feature>
<name>A0A151Y4B4_9GAMM</name>
<dbReference type="InterPro" id="IPR036388">
    <property type="entry name" value="WH-like_DNA-bd_sf"/>
</dbReference>
<dbReference type="GO" id="GO:0003700">
    <property type="term" value="F:DNA-binding transcription factor activity"/>
    <property type="evidence" value="ECO:0007669"/>
    <property type="project" value="InterPro"/>
</dbReference>
<dbReference type="STRING" id="1806892.AZH43_08170"/>
<evidence type="ECO:0000256" key="2">
    <source>
        <dbReference type="ARBA" id="ARBA00023125"/>
    </source>
</evidence>
<evidence type="ECO:0000256" key="1">
    <source>
        <dbReference type="ARBA" id="ARBA00023015"/>
    </source>
</evidence>
<dbReference type="GO" id="GO:0003677">
    <property type="term" value="F:DNA binding"/>
    <property type="evidence" value="ECO:0007669"/>
    <property type="project" value="UniProtKB-KW"/>
</dbReference>
<keyword evidence="6" id="KW-1185">Reference proteome</keyword>
<dbReference type="SUPFAM" id="SSF46785">
    <property type="entry name" value="Winged helix' DNA-binding domain"/>
    <property type="match status" value="1"/>
</dbReference>
<dbReference type="EMBL" id="LUAW01000013">
    <property type="protein sequence ID" value="KYQ72819.1"/>
    <property type="molecule type" value="Genomic_DNA"/>
</dbReference>
<sequence>MRCARKFGDEVNTLLLPYQLNYSLWQVMFVIHDKQGCTSIEIADYLNVSKPSIAKRTQILAQMNIVTQVQTDDKRQKKLVLSVAGQNLYQQCAAEIDLFEQQLIQRLDCQEVARSLNLLHQLTAALETQTAERSHE</sequence>
<dbReference type="OrthoDB" id="6712159at2"/>
<proteinExistence type="predicted"/>
<dbReference type="AlphaFoldDB" id="A0A151Y4B4"/>
<keyword evidence="1" id="KW-0805">Transcription regulation</keyword>
<dbReference type="Pfam" id="PF01047">
    <property type="entry name" value="MarR"/>
    <property type="match status" value="1"/>
</dbReference>
<dbReference type="Gene3D" id="1.10.10.10">
    <property type="entry name" value="Winged helix-like DNA-binding domain superfamily/Winged helix DNA-binding domain"/>
    <property type="match status" value="1"/>
</dbReference>
<dbReference type="PANTHER" id="PTHR42756">
    <property type="entry name" value="TRANSCRIPTIONAL REGULATOR, MARR"/>
    <property type="match status" value="1"/>
</dbReference>
<protein>
    <submittedName>
        <fullName evidence="5">MarR family transcriptional regulator</fullName>
    </submittedName>
</protein>
<dbReference type="InterPro" id="IPR036390">
    <property type="entry name" value="WH_DNA-bd_sf"/>
</dbReference>
<dbReference type="PANTHER" id="PTHR42756:SF1">
    <property type="entry name" value="TRANSCRIPTIONAL REPRESSOR OF EMRAB OPERON"/>
    <property type="match status" value="1"/>
</dbReference>
<evidence type="ECO:0000259" key="4">
    <source>
        <dbReference type="PROSITE" id="PS50995"/>
    </source>
</evidence>
<dbReference type="PROSITE" id="PS50995">
    <property type="entry name" value="HTH_MARR_2"/>
    <property type="match status" value="1"/>
</dbReference>
<dbReference type="Proteomes" id="UP000076276">
    <property type="component" value="Unassembled WGS sequence"/>
</dbReference>
<dbReference type="SMART" id="SM00347">
    <property type="entry name" value="HTH_MARR"/>
    <property type="match status" value="1"/>
</dbReference>
<dbReference type="InterPro" id="IPR000835">
    <property type="entry name" value="HTH_MarR-typ"/>
</dbReference>
<organism evidence="5 6">
    <name type="scientific">Acinetobacter pragensis</name>
    <dbReference type="NCBI Taxonomy" id="1806892"/>
    <lineage>
        <taxon>Bacteria</taxon>
        <taxon>Pseudomonadati</taxon>
        <taxon>Pseudomonadota</taxon>
        <taxon>Gammaproteobacteria</taxon>
        <taxon>Moraxellales</taxon>
        <taxon>Moraxellaceae</taxon>
        <taxon>Acinetobacter</taxon>
    </lineage>
</organism>
<keyword evidence="2" id="KW-0238">DNA-binding</keyword>
<reference evidence="5 6" key="1">
    <citation type="submission" date="2016-03" db="EMBL/GenBank/DDBJ databases">
        <title>Acinetobacter genomospecies 28 strain ANC 4149.</title>
        <authorList>
            <person name="Radolfova-Krizova L."/>
            <person name="Nemec A."/>
        </authorList>
    </citation>
    <scope>NUCLEOTIDE SEQUENCE [LARGE SCALE GENOMIC DNA]</scope>
    <source>
        <strain evidence="5 6">ANC 4149</strain>
    </source>
</reference>
<evidence type="ECO:0000256" key="3">
    <source>
        <dbReference type="ARBA" id="ARBA00023163"/>
    </source>
</evidence>
<gene>
    <name evidence="5" type="ORF">AZH43_08170</name>
</gene>
<evidence type="ECO:0000313" key="6">
    <source>
        <dbReference type="Proteomes" id="UP000076276"/>
    </source>
</evidence>
<keyword evidence="3" id="KW-0804">Transcription</keyword>
<evidence type="ECO:0000313" key="5">
    <source>
        <dbReference type="EMBL" id="KYQ72819.1"/>
    </source>
</evidence>